<protein>
    <recommendedName>
        <fullName evidence="4">Aegerolysin type hemolysin</fullName>
    </recommendedName>
</protein>
<dbReference type="OrthoDB" id="4482902at2759"/>
<dbReference type="Proteomes" id="UP000326198">
    <property type="component" value="Unassembled WGS sequence"/>
</dbReference>
<feature type="chain" id="PRO_5024993289" description="Aegerolysin type hemolysin" evidence="1">
    <location>
        <begin position="19"/>
        <end position="150"/>
    </location>
</feature>
<dbReference type="AlphaFoldDB" id="A0A5N7BNQ2"/>
<evidence type="ECO:0008006" key="4">
    <source>
        <dbReference type="Google" id="ProtNLM"/>
    </source>
</evidence>
<sequence length="150" mass="16197">MKATTIGSFLLAASIAAAMPAKRTEQALTISGLYASQTDEKGFISFNLDDPNYNDTTGANVEWDRPGFPLTDSRTSDGNYFVQFPGGVSDISVFIFQLQRVKGNEKVTFTLNDNGSGHAPGTKWLCVTATGTETTKKCRYNGDLILTPEA</sequence>
<proteinExistence type="predicted"/>
<gene>
    <name evidence="2" type="ORF">BDV26DRAFT_251749</name>
</gene>
<accession>A0A5N7BNQ2</accession>
<keyword evidence="3" id="KW-1185">Reference proteome</keyword>
<feature type="signal peptide" evidence="1">
    <location>
        <begin position="1"/>
        <end position="18"/>
    </location>
</feature>
<evidence type="ECO:0000313" key="3">
    <source>
        <dbReference type="Proteomes" id="UP000326198"/>
    </source>
</evidence>
<keyword evidence="1" id="KW-0732">Signal</keyword>
<evidence type="ECO:0000256" key="1">
    <source>
        <dbReference type="SAM" id="SignalP"/>
    </source>
</evidence>
<name>A0A5N7BNQ2_9EURO</name>
<organism evidence="2 3">
    <name type="scientific">Aspergillus bertholletiae</name>
    <dbReference type="NCBI Taxonomy" id="1226010"/>
    <lineage>
        <taxon>Eukaryota</taxon>
        <taxon>Fungi</taxon>
        <taxon>Dikarya</taxon>
        <taxon>Ascomycota</taxon>
        <taxon>Pezizomycotina</taxon>
        <taxon>Eurotiomycetes</taxon>
        <taxon>Eurotiomycetidae</taxon>
        <taxon>Eurotiales</taxon>
        <taxon>Aspergillaceae</taxon>
        <taxon>Aspergillus</taxon>
        <taxon>Aspergillus subgen. Circumdati</taxon>
    </lineage>
</organism>
<evidence type="ECO:0000313" key="2">
    <source>
        <dbReference type="EMBL" id="KAE8383442.1"/>
    </source>
</evidence>
<reference evidence="2 3" key="1">
    <citation type="submission" date="2019-04" db="EMBL/GenBank/DDBJ databases">
        <title>Friends and foes A comparative genomics studyof 23 Aspergillus species from section Flavi.</title>
        <authorList>
            <consortium name="DOE Joint Genome Institute"/>
            <person name="Kjaerbolling I."/>
            <person name="Vesth T."/>
            <person name="Frisvad J.C."/>
            <person name="Nybo J.L."/>
            <person name="Theobald S."/>
            <person name="Kildgaard S."/>
            <person name="Isbrandt T."/>
            <person name="Kuo A."/>
            <person name="Sato A."/>
            <person name="Lyhne E.K."/>
            <person name="Kogle M.E."/>
            <person name="Wiebenga A."/>
            <person name="Kun R.S."/>
            <person name="Lubbers R.J."/>
            <person name="Makela M.R."/>
            <person name="Barry K."/>
            <person name="Chovatia M."/>
            <person name="Clum A."/>
            <person name="Daum C."/>
            <person name="Haridas S."/>
            <person name="He G."/>
            <person name="LaButti K."/>
            <person name="Lipzen A."/>
            <person name="Mondo S."/>
            <person name="Riley R."/>
            <person name="Salamov A."/>
            <person name="Simmons B.A."/>
            <person name="Magnuson J.K."/>
            <person name="Henrissat B."/>
            <person name="Mortensen U.H."/>
            <person name="Larsen T.O."/>
            <person name="Devries R.P."/>
            <person name="Grigoriev I.V."/>
            <person name="Machida M."/>
            <person name="Baker S.E."/>
            <person name="Andersen M.R."/>
        </authorList>
    </citation>
    <scope>NUCLEOTIDE SEQUENCE [LARGE SCALE GENOMIC DNA]</scope>
    <source>
        <strain evidence="2 3">IBT 29228</strain>
    </source>
</reference>
<dbReference type="EMBL" id="ML736155">
    <property type="protein sequence ID" value="KAE8383442.1"/>
    <property type="molecule type" value="Genomic_DNA"/>
</dbReference>